<keyword evidence="4 5" id="KW-0472">Membrane</keyword>
<dbReference type="Pfam" id="PF00892">
    <property type="entry name" value="EamA"/>
    <property type="match status" value="2"/>
</dbReference>
<keyword evidence="3 5" id="KW-1133">Transmembrane helix</keyword>
<dbReference type="PANTHER" id="PTHR32322:SF9">
    <property type="entry name" value="AMINO-ACID METABOLITE EFFLUX PUMP-RELATED"/>
    <property type="match status" value="1"/>
</dbReference>
<sequence length="294" mass="30867">MAFRDWLWVLALGTGWGASFMFNAVLLREVGPLSVSFLRIALGAAACWIWVVATGKTVPWRTALIGPLFVLGAINYAIPLAIYPTAQQYVTSGVAGIVNAMMPIMVVIVSHFWPGGERATPLKSLGILFGFAGIVVLTLPAFEPGAQSDAWPILFMMLAPICYAVAMNYLRRFHGMDPAIIAASALTAGAMAIAPVMLATEGIPTVTTPEGLLSLLGIGPILTGLSFIAVYALVGRVGATNASTVTFVAPISAVLLGHLVLGDVVAMEHMLGMALIFCGLIVIDGRLIPGFART</sequence>
<proteinExistence type="predicted"/>
<evidence type="ECO:0000256" key="2">
    <source>
        <dbReference type="ARBA" id="ARBA00022692"/>
    </source>
</evidence>
<feature type="transmembrane region" description="Helical" evidence="5">
    <location>
        <begin position="125"/>
        <end position="144"/>
    </location>
</feature>
<organism evidence="7 8">
    <name type="scientific">Aliiruegeria haliotis</name>
    <dbReference type="NCBI Taxonomy" id="1280846"/>
    <lineage>
        <taxon>Bacteria</taxon>
        <taxon>Pseudomonadati</taxon>
        <taxon>Pseudomonadota</taxon>
        <taxon>Alphaproteobacteria</taxon>
        <taxon>Rhodobacterales</taxon>
        <taxon>Roseobacteraceae</taxon>
        <taxon>Aliiruegeria</taxon>
    </lineage>
</organism>
<dbReference type="InterPro" id="IPR000620">
    <property type="entry name" value="EamA_dom"/>
</dbReference>
<protein>
    <submittedName>
        <fullName evidence="7">Drug/metabolite transporter (DMT)-like permease</fullName>
    </submittedName>
</protein>
<dbReference type="RefSeq" id="WP_106206520.1">
    <property type="nucleotide sequence ID" value="NZ_PVTD01000008.1"/>
</dbReference>
<reference evidence="7 8" key="1">
    <citation type="submission" date="2018-03" db="EMBL/GenBank/DDBJ databases">
        <title>Genomic Encyclopedia of Archaeal and Bacterial Type Strains, Phase II (KMG-II): from individual species to whole genera.</title>
        <authorList>
            <person name="Goeker M."/>
        </authorList>
    </citation>
    <scope>NUCLEOTIDE SEQUENCE [LARGE SCALE GENOMIC DNA]</scope>
    <source>
        <strain evidence="7 8">DSM 29328</strain>
    </source>
</reference>
<keyword evidence="2 5" id="KW-0812">Transmembrane</keyword>
<comment type="caution">
    <text evidence="7">The sequence shown here is derived from an EMBL/GenBank/DDBJ whole genome shotgun (WGS) entry which is preliminary data.</text>
</comment>
<dbReference type="InterPro" id="IPR037185">
    <property type="entry name" value="EmrE-like"/>
</dbReference>
<evidence type="ECO:0000256" key="5">
    <source>
        <dbReference type="SAM" id="Phobius"/>
    </source>
</evidence>
<feature type="transmembrane region" description="Helical" evidence="5">
    <location>
        <begin position="270"/>
        <end position="288"/>
    </location>
</feature>
<dbReference type="AlphaFoldDB" id="A0A2T0RL42"/>
<dbReference type="SUPFAM" id="SSF103481">
    <property type="entry name" value="Multidrug resistance efflux transporter EmrE"/>
    <property type="match status" value="2"/>
</dbReference>
<feature type="transmembrane region" description="Helical" evidence="5">
    <location>
        <begin position="64"/>
        <end position="83"/>
    </location>
</feature>
<feature type="transmembrane region" description="Helical" evidence="5">
    <location>
        <begin position="212"/>
        <end position="233"/>
    </location>
</feature>
<feature type="transmembrane region" description="Helical" evidence="5">
    <location>
        <begin position="7"/>
        <end position="27"/>
    </location>
</feature>
<gene>
    <name evidence="7" type="ORF">CLV78_108177</name>
</gene>
<feature type="domain" description="EamA" evidence="6">
    <location>
        <begin position="7"/>
        <end position="138"/>
    </location>
</feature>
<dbReference type="GO" id="GO:0016020">
    <property type="term" value="C:membrane"/>
    <property type="evidence" value="ECO:0007669"/>
    <property type="project" value="UniProtKB-SubCell"/>
</dbReference>
<dbReference type="PANTHER" id="PTHR32322">
    <property type="entry name" value="INNER MEMBRANE TRANSPORTER"/>
    <property type="match status" value="1"/>
</dbReference>
<dbReference type="EMBL" id="PVTD01000008">
    <property type="protein sequence ID" value="PRY21904.1"/>
    <property type="molecule type" value="Genomic_DNA"/>
</dbReference>
<name>A0A2T0RL42_9RHOB</name>
<feature type="transmembrane region" description="Helical" evidence="5">
    <location>
        <begin position="150"/>
        <end position="170"/>
    </location>
</feature>
<dbReference type="OrthoDB" id="9810556at2"/>
<evidence type="ECO:0000313" key="8">
    <source>
        <dbReference type="Proteomes" id="UP000239480"/>
    </source>
</evidence>
<feature type="transmembrane region" description="Helical" evidence="5">
    <location>
        <begin position="179"/>
        <end position="200"/>
    </location>
</feature>
<feature type="transmembrane region" description="Helical" evidence="5">
    <location>
        <begin position="89"/>
        <end position="113"/>
    </location>
</feature>
<comment type="subcellular location">
    <subcellularLocation>
        <location evidence="1">Membrane</location>
        <topology evidence="1">Multi-pass membrane protein</topology>
    </subcellularLocation>
</comment>
<dbReference type="InterPro" id="IPR050638">
    <property type="entry name" value="AA-Vitamin_Transporters"/>
</dbReference>
<keyword evidence="8" id="KW-1185">Reference proteome</keyword>
<evidence type="ECO:0000256" key="3">
    <source>
        <dbReference type="ARBA" id="ARBA00022989"/>
    </source>
</evidence>
<evidence type="ECO:0000259" key="6">
    <source>
        <dbReference type="Pfam" id="PF00892"/>
    </source>
</evidence>
<evidence type="ECO:0000256" key="1">
    <source>
        <dbReference type="ARBA" id="ARBA00004141"/>
    </source>
</evidence>
<accession>A0A2T0RL42</accession>
<feature type="domain" description="EamA" evidence="6">
    <location>
        <begin position="151"/>
        <end position="283"/>
    </location>
</feature>
<evidence type="ECO:0000256" key="4">
    <source>
        <dbReference type="ARBA" id="ARBA00023136"/>
    </source>
</evidence>
<evidence type="ECO:0000313" key="7">
    <source>
        <dbReference type="EMBL" id="PRY21904.1"/>
    </source>
</evidence>
<dbReference type="Proteomes" id="UP000239480">
    <property type="component" value="Unassembled WGS sequence"/>
</dbReference>
<feature type="transmembrane region" description="Helical" evidence="5">
    <location>
        <begin position="245"/>
        <end position="264"/>
    </location>
</feature>
<feature type="transmembrane region" description="Helical" evidence="5">
    <location>
        <begin position="33"/>
        <end position="52"/>
    </location>
</feature>